<feature type="compositionally biased region" description="Polar residues" evidence="2">
    <location>
        <begin position="555"/>
        <end position="572"/>
    </location>
</feature>
<dbReference type="GO" id="GO:0007165">
    <property type="term" value="P:signal transduction"/>
    <property type="evidence" value="ECO:0007669"/>
    <property type="project" value="TreeGrafter"/>
</dbReference>
<accession>A0AAV6GX84</accession>
<evidence type="ECO:0000256" key="1">
    <source>
        <dbReference type="ARBA" id="ARBA00006937"/>
    </source>
</evidence>
<feature type="compositionally biased region" description="Low complexity" evidence="2">
    <location>
        <begin position="746"/>
        <end position="757"/>
    </location>
</feature>
<feature type="compositionally biased region" description="Low complexity" evidence="2">
    <location>
        <begin position="764"/>
        <end position="782"/>
    </location>
</feature>
<dbReference type="GO" id="GO:0016020">
    <property type="term" value="C:membrane"/>
    <property type="evidence" value="ECO:0007669"/>
    <property type="project" value="TreeGrafter"/>
</dbReference>
<dbReference type="Gene3D" id="3.30.870.10">
    <property type="entry name" value="Endonuclease Chain A"/>
    <property type="match status" value="1"/>
</dbReference>
<dbReference type="InterPro" id="IPR012461">
    <property type="entry name" value="SACK1"/>
</dbReference>
<reference evidence="4" key="1">
    <citation type="submission" date="2020-10" db="EMBL/GenBank/DDBJ databases">
        <title>Chromosome-scale genome assembly of the Allis shad, Alosa alosa.</title>
        <authorList>
            <person name="Margot Z."/>
            <person name="Christophe K."/>
            <person name="Cabau C."/>
            <person name="Louis A."/>
            <person name="Berthelot C."/>
            <person name="Parey E."/>
            <person name="Roest Crollius H."/>
            <person name="Montfort J."/>
            <person name="Robinson-Rechavi M."/>
            <person name="Bucao C."/>
            <person name="Bouchez O."/>
            <person name="Gislard M."/>
            <person name="Lluch J."/>
            <person name="Milhes M."/>
            <person name="Lampietro C."/>
            <person name="Lopez Roques C."/>
            <person name="Donnadieu C."/>
            <person name="Braasch I."/>
            <person name="Desvignes T."/>
            <person name="Postlethwait J."/>
            <person name="Bobe J."/>
            <person name="Guiguen Y."/>
        </authorList>
    </citation>
    <scope>NUCLEOTIDE SEQUENCE</scope>
    <source>
        <strain evidence="4">M-15738</strain>
        <tissue evidence="4">Blood</tissue>
    </source>
</reference>
<evidence type="ECO:0000256" key="2">
    <source>
        <dbReference type="SAM" id="MobiDB-lite"/>
    </source>
</evidence>
<protein>
    <recommendedName>
        <fullName evidence="3">Scaffolding anchor of CK1 domain-containing protein</fullName>
    </recommendedName>
</protein>
<evidence type="ECO:0000313" key="5">
    <source>
        <dbReference type="Proteomes" id="UP000823561"/>
    </source>
</evidence>
<evidence type="ECO:0000259" key="3">
    <source>
        <dbReference type="Pfam" id="PF07894"/>
    </source>
</evidence>
<comment type="similarity">
    <text evidence="1">Belongs to the FAM83 family.</text>
</comment>
<dbReference type="Pfam" id="PF07894">
    <property type="entry name" value="SACK1"/>
    <property type="match status" value="1"/>
</dbReference>
<feature type="region of interest" description="Disordered" evidence="2">
    <location>
        <begin position="745"/>
        <end position="792"/>
    </location>
</feature>
<feature type="compositionally biased region" description="Basic and acidic residues" evidence="2">
    <location>
        <begin position="513"/>
        <end position="535"/>
    </location>
</feature>
<feature type="domain" description="Scaffolding anchor of CK1" evidence="3">
    <location>
        <begin position="23"/>
        <end position="278"/>
    </location>
</feature>
<dbReference type="GO" id="GO:0005737">
    <property type="term" value="C:cytoplasm"/>
    <property type="evidence" value="ECO:0007669"/>
    <property type="project" value="TreeGrafter"/>
</dbReference>
<dbReference type="PANTHER" id="PTHR16181">
    <property type="entry name" value="PROTEIN FAM83A-RELATED"/>
    <property type="match status" value="1"/>
</dbReference>
<feature type="region of interest" description="Disordered" evidence="2">
    <location>
        <begin position="622"/>
        <end position="730"/>
    </location>
</feature>
<feature type="compositionally biased region" description="Basic and acidic residues" evidence="2">
    <location>
        <begin position="573"/>
        <end position="583"/>
    </location>
</feature>
<dbReference type="PANTHER" id="PTHR16181:SF29">
    <property type="entry name" value="PROTEIN FAM83A-RELATED"/>
    <property type="match status" value="1"/>
</dbReference>
<dbReference type="InterPro" id="IPR050944">
    <property type="entry name" value="FAM83"/>
</dbReference>
<sequence>MESELSAMSSMSEQLNLQDAAPGVYKEAYRLALYALLNGGQEAYQEFLKAEGISDFLSEQEIRYILENKKWPSGDDDEEDCEGMDNAPSTYCPMESDVEVPDLDLGWPEARLDHVETNVHMLFHPPRQNMPSIKTLVRKYIKEAKMVIAIAMDIFTDVDIFRDLVEISTRGVVIYLLLDDLQFNSFLRMSERANVPLQKLWNVRIRTVKGHEYRCQSGAKFHGAMEQKFMLVDCHTVLYGSYSFMWSYEKINLSMVLLITGKLVSCYDEEFRRLFARSIIPAQLIQQTTSSTDLFCGRNQGPMQSLHSAKFFERTRSFDTSQLKEMRGRLNMLNHNDKPEEGAQANGANINHGLNLQRNPATNTYSGFQQRMYSSLRQRSRVIGDKGPDVLDRSPFSATGQLNNPAQYRQPGQDDSALHGKPSFLSVSELSLHKWRIDSYLRNDQVPADSTESLDRMSLHSDTLKSSLQTTHSSRSNLIFKIPEQPTVTDLRALSPTLGRRTITSVYTSLQRAKENELGRDSKKPELNTERRLSEDSTTPLTRQTQRPGLVSPWTVITQPGTFDQPSLLETSHQSRPDIKQETEAANSKPILPTPSSVKSLDSLITNTNEEVAEAVKDETNAMQKLSESHRSVSHYDIKTTDDKKTPQSYDWQEPPSRTASATHLGKETESSLPKGSNLKRLRPFSDSNQTRLSLIEIPEEKEGLGSTRNLDEISPSKDADNLTTPTKTQPAPIEANVHISDRRPSITGTITSPTPSCNRDWFSPITSPASSRPTTPTWSSSQRPEGQKAVAASPRTLSALDVVGRPHHSVYHGSQSSVATVESIMSNPGEGRYGIPEVKRNKVYSRFEHFLSVERRVPDKTETDHMNAYAAEKRRSLFMGTSSTYSRYQTQPQTDNRFGKFIQRVGSLIHKNK</sequence>
<feature type="region of interest" description="Disordered" evidence="2">
    <location>
        <begin position="385"/>
        <end position="417"/>
    </location>
</feature>
<feature type="compositionally biased region" description="Basic and acidic residues" evidence="2">
    <location>
        <begin position="699"/>
        <end position="721"/>
    </location>
</feature>
<organism evidence="4 5">
    <name type="scientific">Alosa alosa</name>
    <name type="common">allis shad</name>
    <dbReference type="NCBI Taxonomy" id="278164"/>
    <lineage>
        <taxon>Eukaryota</taxon>
        <taxon>Metazoa</taxon>
        <taxon>Chordata</taxon>
        <taxon>Craniata</taxon>
        <taxon>Vertebrata</taxon>
        <taxon>Euteleostomi</taxon>
        <taxon>Actinopterygii</taxon>
        <taxon>Neopterygii</taxon>
        <taxon>Teleostei</taxon>
        <taxon>Clupei</taxon>
        <taxon>Clupeiformes</taxon>
        <taxon>Clupeoidei</taxon>
        <taxon>Clupeidae</taxon>
        <taxon>Alosa</taxon>
    </lineage>
</organism>
<dbReference type="AlphaFoldDB" id="A0AAV6GX84"/>
<feature type="compositionally biased region" description="Basic and acidic residues" evidence="2">
    <location>
        <begin position="627"/>
        <end position="646"/>
    </location>
</feature>
<feature type="compositionally biased region" description="Polar residues" evidence="2">
    <location>
        <begin position="647"/>
        <end position="662"/>
    </location>
</feature>
<feature type="region of interest" description="Disordered" evidence="2">
    <location>
        <begin position="513"/>
        <end position="601"/>
    </location>
</feature>
<dbReference type="Proteomes" id="UP000823561">
    <property type="component" value="Chromosome 7"/>
</dbReference>
<evidence type="ECO:0000313" key="4">
    <source>
        <dbReference type="EMBL" id="KAG5279039.1"/>
    </source>
</evidence>
<dbReference type="GO" id="GO:0019901">
    <property type="term" value="F:protein kinase binding"/>
    <property type="evidence" value="ECO:0007669"/>
    <property type="project" value="TreeGrafter"/>
</dbReference>
<feature type="compositionally biased region" description="Polar residues" evidence="2">
    <location>
        <begin position="536"/>
        <end position="547"/>
    </location>
</feature>
<dbReference type="SUPFAM" id="SSF56024">
    <property type="entry name" value="Phospholipase D/nuclease"/>
    <property type="match status" value="1"/>
</dbReference>
<proteinExistence type="inferred from homology"/>
<dbReference type="EMBL" id="JADWDJ010000007">
    <property type="protein sequence ID" value="KAG5279039.1"/>
    <property type="molecule type" value="Genomic_DNA"/>
</dbReference>
<gene>
    <name evidence="4" type="ORF">AALO_G00105440</name>
</gene>
<keyword evidence="5" id="KW-1185">Reference proteome</keyword>
<feature type="compositionally biased region" description="Polar residues" evidence="2">
    <location>
        <begin position="396"/>
        <end position="407"/>
    </location>
</feature>
<comment type="caution">
    <text evidence="4">The sequence shown here is derived from an EMBL/GenBank/DDBJ whole genome shotgun (WGS) entry which is preliminary data.</text>
</comment>
<name>A0AAV6GX84_9TELE</name>